<dbReference type="EMBL" id="CP099424">
    <property type="protein sequence ID" value="USW55561.1"/>
    <property type="molecule type" value="Genomic_DNA"/>
</dbReference>
<reference evidence="2" key="1">
    <citation type="submission" date="2022-06" db="EMBL/GenBank/DDBJ databases">
        <title>Complete genome sequences of two strains of the flax pathogen Septoria linicola.</title>
        <authorList>
            <person name="Lapalu N."/>
            <person name="Simon A."/>
            <person name="Demenou B."/>
            <person name="Paumier D."/>
            <person name="Guillot M.-P."/>
            <person name="Gout L."/>
            <person name="Valade R."/>
        </authorList>
    </citation>
    <scope>NUCLEOTIDE SEQUENCE</scope>
    <source>
        <strain evidence="2">SE15195</strain>
    </source>
</reference>
<dbReference type="PANTHER" id="PTHR42085:SF2">
    <property type="entry name" value="F-BOX DOMAIN-CONTAINING PROTEIN"/>
    <property type="match status" value="1"/>
</dbReference>
<dbReference type="AlphaFoldDB" id="A0A9Q9EL90"/>
<evidence type="ECO:0000313" key="2">
    <source>
        <dbReference type="EMBL" id="USW55561.1"/>
    </source>
</evidence>
<proteinExistence type="predicted"/>
<evidence type="ECO:0000256" key="1">
    <source>
        <dbReference type="SAM" id="MobiDB-lite"/>
    </source>
</evidence>
<sequence>MAEPGAISMLSPDAVGDQDNAEDGQKLTTFRLLDLPAELQLRIIEFAVTEQAPIWMTYGAWLLGKKGIDGAYDSEHEGEWRSEVATRKQPSITRVSRTIRVDAIKMYYENNFFEAGYCLADVDTHEGEVTIEWLAAIGLENRRRIRDLVVFDTGASLDEIVEEEYDTCLSDFTEKMDVLGFNAVIGEPLKDHELPHYKVREF</sequence>
<protein>
    <submittedName>
        <fullName evidence="2">Uncharacterized protein</fullName>
    </submittedName>
</protein>
<organism evidence="2 3">
    <name type="scientific">Septoria linicola</name>
    <dbReference type="NCBI Taxonomy" id="215465"/>
    <lineage>
        <taxon>Eukaryota</taxon>
        <taxon>Fungi</taxon>
        <taxon>Dikarya</taxon>
        <taxon>Ascomycota</taxon>
        <taxon>Pezizomycotina</taxon>
        <taxon>Dothideomycetes</taxon>
        <taxon>Dothideomycetidae</taxon>
        <taxon>Mycosphaerellales</taxon>
        <taxon>Mycosphaerellaceae</taxon>
        <taxon>Septoria</taxon>
    </lineage>
</organism>
<name>A0A9Q9EL90_9PEZI</name>
<dbReference type="InterPro" id="IPR038883">
    <property type="entry name" value="AN11006-like"/>
</dbReference>
<dbReference type="PANTHER" id="PTHR42085">
    <property type="entry name" value="F-BOX DOMAIN-CONTAINING PROTEIN"/>
    <property type="match status" value="1"/>
</dbReference>
<dbReference type="Proteomes" id="UP001056384">
    <property type="component" value="Chromosome 7"/>
</dbReference>
<accession>A0A9Q9EL90</accession>
<gene>
    <name evidence="2" type="ORF">Slin15195_G088800</name>
</gene>
<feature type="region of interest" description="Disordered" evidence="1">
    <location>
        <begin position="1"/>
        <end position="21"/>
    </location>
</feature>
<evidence type="ECO:0000313" key="3">
    <source>
        <dbReference type="Proteomes" id="UP001056384"/>
    </source>
</evidence>
<keyword evidence="3" id="KW-1185">Reference proteome</keyword>